<dbReference type="Proteomes" id="UP001501758">
    <property type="component" value="Unassembled WGS sequence"/>
</dbReference>
<comment type="caution">
    <text evidence="1">The sequence shown here is derived from an EMBL/GenBank/DDBJ whole genome shotgun (WGS) entry which is preliminary data.</text>
</comment>
<dbReference type="RefSeq" id="WP_343912950.1">
    <property type="nucleotide sequence ID" value="NZ_BAAAGE010000002.1"/>
</dbReference>
<dbReference type="InterPro" id="IPR036513">
    <property type="entry name" value="STAS_dom_sf"/>
</dbReference>
<keyword evidence="2" id="KW-1185">Reference proteome</keyword>
<dbReference type="SUPFAM" id="SSF52091">
    <property type="entry name" value="SpoIIaa-like"/>
    <property type="match status" value="1"/>
</dbReference>
<dbReference type="EMBL" id="BAAAGE010000002">
    <property type="protein sequence ID" value="GAA0724132.1"/>
    <property type="molecule type" value="Genomic_DNA"/>
</dbReference>
<sequence length="123" mass="14598">MTKYYDLGFARVEIHQDYLKNTISEGFLVMPEHNNLLLEFVIKYFNNKSFIYISNRINNYAVDPTVYHETTKIDTLKGIAIVSKNHRQKKLTELESKFFNKEIAYFNNIKDALIWKNKILNSL</sequence>
<gene>
    <name evidence="1" type="ORF">GCM10009430_28350</name>
</gene>
<evidence type="ECO:0000313" key="1">
    <source>
        <dbReference type="EMBL" id="GAA0724132.1"/>
    </source>
</evidence>
<name>A0ABP3U7A3_9FLAO</name>
<proteinExistence type="predicted"/>
<organism evidence="1 2">
    <name type="scientific">Aquimarina litoralis</name>
    <dbReference type="NCBI Taxonomy" id="584605"/>
    <lineage>
        <taxon>Bacteria</taxon>
        <taxon>Pseudomonadati</taxon>
        <taxon>Bacteroidota</taxon>
        <taxon>Flavobacteriia</taxon>
        <taxon>Flavobacteriales</taxon>
        <taxon>Flavobacteriaceae</taxon>
        <taxon>Aquimarina</taxon>
    </lineage>
</organism>
<accession>A0ABP3U7A3</accession>
<protein>
    <recommendedName>
        <fullName evidence="3">STAS/SEC14 domain-containing protein</fullName>
    </recommendedName>
</protein>
<evidence type="ECO:0008006" key="3">
    <source>
        <dbReference type="Google" id="ProtNLM"/>
    </source>
</evidence>
<evidence type="ECO:0000313" key="2">
    <source>
        <dbReference type="Proteomes" id="UP001501758"/>
    </source>
</evidence>
<reference evidence="2" key="1">
    <citation type="journal article" date="2019" name="Int. J. Syst. Evol. Microbiol.">
        <title>The Global Catalogue of Microorganisms (GCM) 10K type strain sequencing project: providing services to taxonomists for standard genome sequencing and annotation.</title>
        <authorList>
            <consortium name="The Broad Institute Genomics Platform"/>
            <consortium name="The Broad Institute Genome Sequencing Center for Infectious Disease"/>
            <person name="Wu L."/>
            <person name="Ma J."/>
        </authorList>
    </citation>
    <scope>NUCLEOTIDE SEQUENCE [LARGE SCALE GENOMIC DNA]</scope>
    <source>
        <strain evidence="2">JCM 15974</strain>
    </source>
</reference>